<dbReference type="InterPro" id="IPR001867">
    <property type="entry name" value="OmpR/PhoB-type_DNA-bd"/>
</dbReference>
<dbReference type="PANTHER" id="PTHR48111:SF4">
    <property type="entry name" value="DNA-BINDING DUAL TRANSCRIPTIONAL REGULATOR OMPR"/>
    <property type="match status" value="1"/>
</dbReference>
<evidence type="ECO:0000313" key="9">
    <source>
        <dbReference type="Proteomes" id="UP000675409"/>
    </source>
</evidence>
<dbReference type="RefSeq" id="WP_201847010.1">
    <property type="nucleotide sequence ID" value="NZ_JABBYC010000015.1"/>
</dbReference>
<keyword evidence="4" id="KW-0804">Transcription</keyword>
<sequence length="228" mass="23997">MTRIVPRPGDDAYVVCVGMPPEIVAQVVHALGGRHAVVVVPDRDSAVKLLTPDREAGPAPGRPHTGTGTGGPVPAAADGGRVLAFPHRGRRHEPAGALDAVPPSTGQVPVVSGAVPVVSGAFAAPPPRRGPTVHGPLTLDLAAREVRFQGREVHLSAQEFDLLATLASQPGRVWTFAELTAHVWGTRYLGDADAVTSAIKRLRRRLPRVRGLEVASVRGVGYRLRVPE</sequence>
<keyword evidence="3 5" id="KW-0238">DNA-binding</keyword>
<evidence type="ECO:0000256" key="3">
    <source>
        <dbReference type="ARBA" id="ARBA00023125"/>
    </source>
</evidence>
<dbReference type="PANTHER" id="PTHR48111">
    <property type="entry name" value="REGULATOR OF RPOS"/>
    <property type="match status" value="1"/>
</dbReference>
<proteinExistence type="predicted"/>
<dbReference type="InterPro" id="IPR036388">
    <property type="entry name" value="WH-like_DNA-bd_sf"/>
</dbReference>
<dbReference type="CDD" id="cd00383">
    <property type="entry name" value="trans_reg_C"/>
    <property type="match status" value="1"/>
</dbReference>
<keyword evidence="2" id="KW-0805">Transcription regulation</keyword>
<dbReference type="PROSITE" id="PS51755">
    <property type="entry name" value="OMPR_PHOB"/>
    <property type="match status" value="1"/>
</dbReference>
<protein>
    <submittedName>
        <fullName evidence="8">Winged helix-turn-helix transcriptional regulator</fullName>
    </submittedName>
</protein>
<accession>A0ABS1LKJ8</accession>
<feature type="compositionally biased region" description="Low complexity" evidence="6">
    <location>
        <begin position="57"/>
        <end position="73"/>
    </location>
</feature>
<dbReference type="EMBL" id="JABBYC010000015">
    <property type="protein sequence ID" value="MBL0886741.1"/>
    <property type="molecule type" value="Genomic_DNA"/>
</dbReference>
<evidence type="ECO:0000256" key="1">
    <source>
        <dbReference type="ARBA" id="ARBA00022553"/>
    </source>
</evidence>
<evidence type="ECO:0000256" key="6">
    <source>
        <dbReference type="SAM" id="MobiDB-lite"/>
    </source>
</evidence>
<evidence type="ECO:0000256" key="2">
    <source>
        <dbReference type="ARBA" id="ARBA00023015"/>
    </source>
</evidence>
<dbReference type="Pfam" id="PF00486">
    <property type="entry name" value="Trans_reg_C"/>
    <property type="match status" value="1"/>
</dbReference>
<comment type="caution">
    <text evidence="8">The sequence shown here is derived from an EMBL/GenBank/DDBJ whole genome shotgun (WGS) entry which is preliminary data.</text>
</comment>
<feature type="DNA-binding region" description="OmpR/PhoB-type" evidence="5">
    <location>
        <begin position="129"/>
        <end position="226"/>
    </location>
</feature>
<evidence type="ECO:0000256" key="5">
    <source>
        <dbReference type="PROSITE-ProRule" id="PRU01091"/>
    </source>
</evidence>
<gene>
    <name evidence="8" type="ORF">HGK34_10725</name>
</gene>
<evidence type="ECO:0000259" key="7">
    <source>
        <dbReference type="PROSITE" id="PS51755"/>
    </source>
</evidence>
<dbReference type="SMART" id="SM00862">
    <property type="entry name" value="Trans_reg_C"/>
    <property type="match status" value="1"/>
</dbReference>
<dbReference type="Proteomes" id="UP000675409">
    <property type="component" value="Unassembled WGS sequence"/>
</dbReference>
<evidence type="ECO:0000313" key="8">
    <source>
        <dbReference type="EMBL" id="MBL0886741.1"/>
    </source>
</evidence>
<dbReference type="SUPFAM" id="SSF46894">
    <property type="entry name" value="C-terminal effector domain of the bipartite response regulators"/>
    <property type="match status" value="1"/>
</dbReference>
<dbReference type="Gene3D" id="1.10.10.10">
    <property type="entry name" value="Winged helix-like DNA-binding domain superfamily/Winged helix DNA-binding domain"/>
    <property type="match status" value="1"/>
</dbReference>
<evidence type="ECO:0000256" key="4">
    <source>
        <dbReference type="ARBA" id="ARBA00023163"/>
    </source>
</evidence>
<feature type="domain" description="OmpR/PhoB-type" evidence="7">
    <location>
        <begin position="129"/>
        <end position="226"/>
    </location>
</feature>
<reference evidence="8 9" key="1">
    <citation type="journal article" date="2021" name="Arch. Microbiol.">
        <title>Myceligenerans indicum sp. nov., an actinobacterium isolated from mangrove sediment of Sundarbans, India.</title>
        <authorList>
            <person name="Asha K."/>
            <person name="Bhadury P."/>
        </authorList>
    </citation>
    <scope>NUCLEOTIDE SEQUENCE [LARGE SCALE GENOMIC DNA]</scope>
    <source>
        <strain evidence="8 9">I2</strain>
    </source>
</reference>
<organism evidence="8 9">
    <name type="scientific">Myceligenerans indicum</name>
    <dbReference type="NCBI Taxonomy" id="2593663"/>
    <lineage>
        <taxon>Bacteria</taxon>
        <taxon>Bacillati</taxon>
        <taxon>Actinomycetota</taxon>
        <taxon>Actinomycetes</taxon>
        <taxon>Micrococcales</taxon>
        <taxon>Promicromonosporaceae</taxon>
        <taxon>Myceligenerans</taxon>
    </lineage>
</organism>
<name>A0ABS1LKJ8_9MICO</name>
<keyword evidence="9" id="KW-1185">Reference proteome</keyword>
<feature type="region of interest" description="Disordered" evidence="6">
    <location>
        <begin position="51"/>
        <end position="73"/>
    </location>
</feature>
<dbReference type="InterPro" id="IPR016032">
    <property type="entry name" value="Sig_transdc_resp-reg_C-effctor"/>
</dbReference>
<dbReference type="InterPro" id="IPR039420">
    <property type="entry name" value="WalR-like"/>
</dbReference>
<keyword evidence="1" id="KW-0597">Phosphoprotein</keyword>